<evidence type="ECO:0000256" key="1">
    <source>
        <dbReference type="ARBA" id="ARBA00000085"/>
    </source>
</evidence>
<dbReference type="SUPFAM" id="SSF55874">
    <property type="entry name" value="ATPase domain of HSP90 chaperone/DNA topoisomerase II/histidine kinase"/>
    <property type="match status" value="1"/>
</dbReference>
<feature type="transmembrane region" description="Helical" evidence="16">
    <location>
        <begin position="416"/>
        <end position="438"/>
    </location>
</feature>
<dbReference type="EMBL" id="FQZQ01000001">
    <property type="protein sequence ID" value="SHI38196.1"/>
    <property type="molecule type" value="Genomic_DNA"/>
</dbReference>
<comment type="function">
    <text evidence="12">Putative oxygen sensor; modulates the activity of FixJ, a transcriptional activator of nitrogen fixation fixK gene. FixL probably acts as a kinase that phosphorylates FixJ.</text>
</comment>
<evidence type="ECO:0000256" key="8">
    <source>
        <dbReference type="ARBA" id="ARBA00022840"/>
    </source>
</evidence>
<dbReference type="Gene3D" id="3.40.50.2300">
    <property type="match status" value="2"/>
</dbReference>
<dbReference type="RefSeq" id="WP_083599178.1">
    <property type="nucleotide sequence ID" value="NZ_FQZQ01000001.1"/>
</dbReference>
<feature type="domain" description="Response regulatory" evidence="18">
    <location>
        <begin position="1177"/>
        <end position="1294"/>
    </location>
</feature>
<dbReference type="Pfam" id="PF00512">
    <property type="entry name" value="HisKA"/>
    <property type="match status" value="1"/>
</dbReference>
<reference evidence="22" key="1">
    <citation type="submission" date="2016-11" db="EMBL/GenBank/DDBJ databases">
        <authorList>
            <person name="Varghese N."/>
            <person name="Submissions S."/>
        </authorList>
    </citation>
    <scope>NUCLEOTIDE SEQUENCE [LARGE SCALE GENOMIC DNA]</scope>
    <source>
        <strain evidence="22">DSM 100564</strain>
    </source>
</reference>
<evidence type="ECO:0000313" key="22">
    <source>
        <dbReference type="Proteomes" id="UP000183982"/>
    </source>
</evidence>
<dbReference type="InterPro" id="IPR005467">
    <property type="entry name" value="His_kinase_dom"/>
</dbReference>
<dbReference type="Gene3D" id="3.30.450.20">
    <property type="entry name" value="PAS domain"/>
    <property type="match status" value="2"/>
</dbReference>
<evidence type="ECO:0000259" key="20">
    <source>
        <dbReference type="PROSITE" id="PS50885"/>
    </source>
</evidence>
<evidence type="ECO:0000256" key="7">
    <source>
        <dbReference type="ARBA" id="ARBA00022777"/>
    </source>
</evidence>
<evidence type="ECO:0000256" key="5">
    <source>
        <dbReference type="ARBA" id="ARBA00022679"/>
    </source>
</evidence>
<feature type="modified residue" description="4-aspartylphosphate" evidence="14">
    <location>
        <position position="1226"/>
    </location>
</feature>
<dbReference type="SMART" id="SM00387">
    <property type="entry name" value="HATPase_c"/>
    <property type="match status" value="1"/>
</dbReference>
<dbReference type="GO" id="GO:0006355">
    <property type="term" value="P:regulation of DNA-templated transcription"/>
    <property type="evidence" value="ECO:0007669"/>
    <property type="project" value="InterPro"/>
</dbReference>
<keyword evidence="10 16" id="KW-0472">Membrane</keyword>
<dbReference type="InterPro" id="IPR004358">
    <property type="entry name" value="Sig_transdc_His_kin-like_C"/>
</dbReference>
<evidence type="ECO:0000259" key="18">
    <source>
        <dbReference type="PROSITE" id="PS50110"/>
    </source>
</evidence>
<dbReference type="CDD" id="cd00156">
    <property type="entry name" value="REC"/>
    <property type="match status" value="1"/>
</dbReference>
<dbReference type="InterPro" id="IPR003594">
    <property type="entry name" value="HATPase_dom"/>
</dbReference>
<evidence type="ECO:0000256" key="11">
    <source>
        <dbReference type="ARBA" id="ARBA00023306"/>
    </source>
</evidence>
<evidence type="ECO:0000256" key="2">
    <source>
        <dbReference type="ARBA" id="ARBA00004370"/>
    </source>
</evidence>
<evidence type="ECO:0000256" key="12">
    <source>
        <dbReference type="ARBA" id="ARBA00059827"/>
    </source>
</evidence>
<dbReference type="PANTHER" id="PTHR43047:SF72">
    <property type="entry name" value="OSMOSENSING HISTIDINE PROTEIN KINASE SLN1"/>
    <property type="match status" value="1"/>
</dbReference>
<dbReference type="SUPFAM" id="SSF52172">
    <property type="entry name" value="CheY-like"/>
    <property type="match status" value="2"/>
</dbReference>
<keyword evidence="16" id="KW-0812">Transmembrane</keyword>
<dbReference type="STRING" id="1470563.SAMN05444000_1015"/>
<dbReference type="InterPro" id="IPR035965">
    <property type="entry name" value="PAS-like_dom_sf"/>
</dbReference>
<keyword evidence="7" id="KW-0418">Kinase</keyword>
<evidence type="ECO:0000313" key="21">
    <source>
        <dbReference type="EMBL" id="SHI38196.1"/>
    </source>
</evidence>
<dbReference type="SMART" id="SM00304">
    <property type="entry name" value="HAMP"/>
    <property type="match status" value="1"/>
</dbReference>
<dbReference type="CDD" id="cd06225">
    <property type="entry name" value="HAMP"/>
    <property type="match status" value="1"/>
</dbReference>
<proteinExistence type="predicted"/>
<dbReference type="InterPro" id="IPR000014">
    <property type="entry name" value="PAS"/>
</dbReference>
<feature type="domain" description="PAS" evidence="19">
    <location>
        <begin position="652"/>
        <end position="706"/>
    </location>
</feature>
<dbReference type="SUPFAM" id="SSF55785">
    <property type="entry name" value="PYP-like sensor domain (PAS domain)"/>
    <property type="match status" value="2"/>
</dbReference>
<evidence type="ECO:0000256" key="10">
    <source>
        <dbReference type="ARBA" id="ARBA00023136"/>
    </source>
</evidence>
<dbReference type="Gene3D" id="1.10.287.130">
    <property type="match status" value="1"/>
</dbReference>
<dbReference type="Pfam" id="PF02518">
    <property type="entry name" value="HATPase_c"/>
    <property type="match status" value="1"/>
</dbReference>
<dbReference type="GO" id="GO:0005524">
    <property type="term" value="F:ATP binding"/>
    <property type="evidence" value="ECO:0007669"/>
    <property type="project" value="UniProtKB-KW"/>
</dbReference>
<dbReference type="CDD" id="cd16922">
    <property type="entry name" value="HATPase_EvgS-ArcB-TorS-like"/>
    <property type="match status" value="1"/>
</dbReference>
<protein>
    <recommendedName>
        <fullName evidence="13">Sensor protein FixL</fullName>
        <ecNumber evidence="3">2.7.13.3</ecNumber>
    </recommendedName>
</protein>
<dbReference type="CDD" id="cd00082">
    <property type="entry name" value="HisKA"/>
    <property type="match status" value="1"/>
</dbReference>
<dbReference type="EC" id="2.7.13.3" evidence="3"/>
<dbReference type="Pfam" id="PF00989">
    <property type="entry name" value="PAS"/>
    <property type="match status" value="1"/>
</dbReference>
<evidence type="ECO:0000259" key="17">
    <source>
        <dbReference type="PROSITE" id="PS50109"/>
    </source>
</evidence>
<dbReference type="GO" id="GO:0000155">
    <property type="term" value="F:phosphorelay sensor kinase activity"/>
    <property type="evidence" value="ECO:0007669"/>
    <property type="project" value="InterPro"/>
</dbReference>
<dbReference type="InterPro" id="IPR036097">
    <property type="entry name" value="HisK_dim/P_sf"/>
</dbReference>
<comment type="subcellular location">
    <subcellularLocation>
        <location evidence="2">Membrane</location>
    </subcellularLocation>
</comment>
<evidence type="ECO:0000256" key="6">
    <source>
        <dbReference type="ARBA" id="ARBA00022741"/>
    </source>
</evidence>
<keyword evidence="16" id="KW-1133">Transmembrane helix</keyword>
<dbReference type="PROSITE" id="PS50110">
    <property type="entry name" value="RESPONSE_REGULATORY"/>
    <property type="match status" value="2"/>
</dbReference>
<dbReference type="PROSITE" id="PS50112">
    <property type="entry name" value="PAS"/>
    <property type="match status" value="1"/>
</dbReference>
<keyword evidence="15" id="KW-0175">Coiled coil</keyword>
<keyword evidence="8" id="KW-0067">ATP-binding</keyword>
<feature type="coiled-coil region" evidence="15">
    <location>
        <begin position="480"/>
        <end position="514"/>
    </location>
</feature>
<dbReference type="SMART" id="SM00091">
    <property type="entry name" value="PAS"/>
    <property type="match status" value="2"/>
</dbReference>
<dbReference type="Pfam" id="PF00072">
    <property type="entry name" value="Response_reg"/>
    <property type="match status" value="2"/>
</dbReference>
<dbReference type="FunFam" id="1.10.287.130:FF:000038">
    <property type="entry name" value="Sensory transduction histidine kinase"/>
    <property type="match status" value="1"/>
</dbReference>
<dbReference type="GO" id="GO:0009927">
    <property type="term" value="F:histidine phosphotransfer kinase activity"/>
    <property type="evidence" value="ECO:0007669"/>
    <property type="project" value="TreeGrafter"/>
</dbReference>
<keyword evidence="9" id="KW-0902">Two-component regulatory system</keyword>
<dbReference type="InterPro" id="IPR003660">
    <property type="entry name" value="HAMP_dom"/>
</dbReference>
<accession>A0A1M6ANY8</accession>
<evidence type="ECO:0000256" key="9">
    <source>
        <dbReference type="ARBA" id="ARBA00023012"/>
    </source>
</evidence>
<feature type="domain" description="HAMP" evidence="20">
    <location>
        <begin position="436"/>
        <end position="488"/>
    </location>
</feature>
<feature type="transmembrane region" description="Helical" evidence="16">
    <location>
        <begin position="12"/>
        <end position="32"/>
    </location>
</feature>
<feature type="domain" description="Response regulatory" evidence="18">
    <location>
        <begin position="1058"/>
        <end position="1171"/>
    </location>
</feature>
<evidence type="ECO:0000256" key="15">
    <source>
        <dbReference type="SAM" id="Coils"/>
    </source>
</evidence>
<evidence type="ECO:0000256" key="13">
    <source>
        <dbReference type="ARBA" id="ARBA00070616"/>
    </source>
</evidence>
<evidence type="ECO:0000259" key="19">
    <source>
        <dbReference type="PROSITE" id="PS50112"/>
    </source>
</evidence>
<dbReference type="GO" id="GO:0005886">
    <property type="term" value="C:plasma membrane"/>
    <property type="evidence" value="ECO:0007669"/>
    <property type="project" value="TreeGrafter"/>
</dbReference>
<dbReference type="SMART" id="SM00448">
    <property type="entry name" value="REC"/>
    <property type="match status" value="2"/>
</dbReference>
<dbReference type="InterPro" id="IPR003661">
    <property type="entry name" value="HisK_dim/P_dom"/>
</dbReference>
<dbReference type="Pfam" id="PF12860">
    <property type="entry name" value="PAS_7"/>
    <property type="match status" value="1"/>
</dbReference>
<dbReference type="CDD" id="cd00130">
    <property type="entry name" value="PAS"/>
    <property type="match status" value="1"/>
</dbReference>
<dbReference type="SMART" id="SM00388">
    <property type="entry name" value="HisKA"/>
    <property type="match status" value="1"/>
</dbReference>
<dbReference type="InterPro" id="IPR011006">
    <property type="entry name" value="CheY-like_superfamily"/>
</dbReference>
<feature type="domain" description="Histidine kinase" evidence="17">
    <location>
        <begin position="798"/>
        <end position="1020"/>
    </location>
</feature>
<dbReference type="PROSITE" id="PS50885">
    <property type="entry name" value="HAMP"/>
    <property type="match status" value="1"/>
</dbReference>
<keyword evidence="11" id="KW-0131">Cell cycle</keyword>
<keyword evidence="22" id="KW-1185">Reference proteome</keyword>
<dbReference type="NCBIfam" id="TIGR00229">
    <property type="entry name" value="sensory_box"/>
    <property type="match status" value="1"/>
</dbReference>
<sequence length="1307" mass="145267">MRSKLSIGQKIVFVTIPITMFAVLFTAVVSGISSRNALEEAAFERLTAVRELKAQQIEDYFLQVGHQVAQVALDQSNIDTLDAIGFTTYSLPSISEKTKSANLAAVSSFYSKNIFTSLKESRIPGLTQEMLSALVPQDPIALYFQNAILVSQSLETVDTLPTYWQYYLDKKTDLDAQFVEFSQRFGFPSVYFALEQDARVVYSTQRGMEIGTSLTKGPHHESNLAEAVKQALTLKKGEAVFVDFESYIPAMGRPTGFMASPIFKGDVKLGAVAFEIPITKMNDMMTSHQSWSEVGLGASGETYLVGDDFLLRSQSRFLIEDRDQYLQMIREIGTPEETVQLIASQNNSIGLQKVDTVGTRTALKGEIDTRIFPDYRGVDVLSSFRPLNIPDTSWVIMSEIDKAEALAAFQKLQDKLILIASVVLAATVFFGYFFSLSLSRPIRALAMSAKELTGGNLDAIVDVQTGDEIGELADEFQKMQLALRESFERVEIQKDELECEVKRQTEELRETSSQLNSALASMSSGIYMLDEELNFVLFNQRFLEQYEVPEGVVQVGTNIRDVLKFHAHRGDFGDRESEEVILSVIDEFRSKTNQRIERKLPNGKTINAQFSFLESGSVIVVTSDISDLKEKEDHLLHQNEEMLKVQGDLKDSEQRISKIIQSSPDGIITIDRSGIVQSFSNSAERIFGYFAEEVIGRNVKILMPKEVALEHDYYLERYTVGKSSSIVGGVRVVDALRKDGTKFKMELRVEAIEFEGAETLYIGTVRDITIQLQMEEEVNRAREEAIAANAAKSAFLANMSHELRTPMNAIIGYSEMLAEDAEDDGDEDVLADLNKITTAGKHLLSLINDVLDLSKIEAGKMELFIEEFSFSDLAAEVVVTAQSLADKNGNSLAVQIDENLNKVSGDLTKTRQMLFNLISNAAKFTTDGTITLIGESYQNRGEEWLRMTVADTGIGIPASKLDKIFQEFSQADESTTRNYGGTGLGLSLTRRFAEMMGGRIKVESIEGEGSQFIIELPMEVEKRHEGLEAEASIEDHDPITSPEEVVEQLAEVSEHDSLVLVIDDEQNARRLLQRALEQQGCKVILANDGREGLRQAAKYKPNLITLDVMMPGMDGWAVLRSLKSDEALRDIPVLMVSMIGDRGMSYELGAVDALQKPVDRNKLRKFVETYAHSKNKNVLIVEDDPAARSNLKSILEKEKWRVTEAENGAVGLEKAQSTEYQLILLDLMMPVMDGFEFLQSVRSPDCRSSRSPVVVITAKDLDATDRAKLSGSVDQVVAKSGQSIESIMAEVRSALGGQFNKDRGPNP</sequence>
<feature type="modified residue" description="4-aspartylphosphate" evidence="14">
    <location>
        <position position="1107"/>
    </location>
</feature>
<gene>
    <name evidence="21" type="ORF">SAMN05444000_1015</name>
</gene>
<keyword evidence="6" id="KW-0547">Nucleotide-binding</keyword>
<dbReference type="PRINTS" id="PR00344">
    <property type="entry name" value="BCTRLSENSOR"/>
</dbReference>
<comment type="catalytic activity">
    <reaction evidence="1">
        <text>ATP + protein L-histidine = ADP + protein N-phospho-L-histidine.</text>
        <dbReference type="EC" id="2.7.13.3"/>
    </reaction>
</comment>
<evidence type="ECO:0000256" key="14">
    <source>
        <dbReference type="PROSITE-ProRule" id="PRU00169"/>
    </source>
</evidence>
<dbReference type="PROSITE" id="PS50109">
    <property type="entry name" value="HIS_KIN"/>
    <property type="match status" value="1"/>
</dbReference>
<evidence type="ECO:0000256" key="16">
    <source>
        <dbReference type="SAM" id="Phobius"/>
    </source>
</evidence>
<dbReference type="InterPro" id="IPR036890">
    <property type="entry name" value="HATPase_C_sf"/>
</dbReference>
<dbReference type="Gene3D" id="6.10.340.10">
    <property type="match status" value="1"/>
</dbReference>
<dbReference type="Proteomes" id="UP000183982">
    <property type="component" value="Unassembled WGS sequence"/>
</dbReference>
<evidence type="ECO:0000256" key="4">
    <source>
        <dbReference type="ARBA" id="ARBA00022553"/>
    </source>
</evidence>
<dbReference type="OrthoDB" id="9801651at2"/>
<dbReference type="Gene3D" id="3.30.565.10">
    <property type="entry name" value="Histidine kinase-like ATPase, C-terminal domain"/>
    <property type="match status" value="1"/>
</dbReference>
<dbReference type="FunFam" id="3.30.450.20:FF:000060">
    <property type="entry name" value="Sensor protein FixL"/>
    <property type="match status" value="1"/>
</dbReference>
<evidence type="ECO:0000256" key="3">
    <source>
        <dbReference type="ARBA" id="ARBA00012438"/>
    </source>
</evidence>
<dbReference type="PANTHER" id="PTHR43047">
    <property type="entry name" value="TWO-COMPONENT HISTIDINE PROTEIN KINASE"/>
    <property type="match status" value="1"/>
</dbReference>
<dbReference type="SUPFAM" id="SSF47384">
    <property type="entry name" value="Homodimeric domain of signal transducing histidine kinase"/>
    <property type="match status" value="1"/>
</dbReference>
<dbReference type="FunFam" id="3.30.565.10:FF:000010">
    <property type="entry name" value="Sensor histidine kinase RcsC"/>
    <property type="match status" value="1"/>
</dbReference>
<organism evidence="21 22">
    <name type="scientific">Shimia gijangensis</name>
    <dbReference type="NCBI Taxonomy" id="1470563"/>
    <lineage>
        <taxon>Bacteria</taxon>
        <taxon>Pseudomonadati</taxon>
        <taxon>Pseudomonadota</taxon>
        <taxon>Alphaproteobacteria</taxon>
        <taxon>Rhodobacterales</taxon>
        <taxon>Roseobacteraceae</taxon>
    </lineage>
</organism>
<dbReference type="Pfam" id="PF00672">
    <property type="entry name" value="HAMP"/>
    <property type="match status" value="1"/>
</dbReference>
<dbReference type="InterPro" id="IPR001789">
    <property type="entry name" value="Sig_transdc_resp-reg_receiver"/>
</dbReference>
<name>A0A1M6ANY8_9RHOB</name>
<dbReference type="SUPFAM" id="SSF158472">
    <property type="entry name" value="HAMP domain-like"/>
    <property type="match status" value="1"/>
</dbReference>
<keyword evidence="4 14" id="KW-0597">Phosphoprotein</keyword>
<dbReference type="InterPro" id="IPR013767">
    <property type="entry name" value="PAS_fold"/>
</dbReference>
<keyword evidence="5" id="KW-0808">Transferase</keyword>